<comment type="caution">
    <text evidence="2">The sequence shown here is derived from an EMBL/GenBank/DDBJ whole genome shotgun (WGS) entry which is preliminary data.</text>
</comment>
<sequence>MIQTTLSLCFKAILSRPERDGGNLPARLRATASPRSCLYFSLIMKRTTCLLKRHVFLFYAYCQRHRQ</sequence>
<evidence type="ECO:0000313" key="2">
    <source>
        <dbReference type="EMBL" id="KAA1118318.1"/>
    </source>
</evidence>
<evidence type="ECO:0000313" key="3">
    <source>
        <dbReference type="EMBL" id="KAA1129772.1"/>
    </source>
</evidence>
<organism evidence="2 4">
    <name type="scientific">Puccinia graminis f. sp. tritici</name>
    <dbReference type="NCBI Taxonomy" id="56615"/>
    <lineage>
        <taxon>Eukaryota</taxon>
        <taxon>Fungi</taxon>
        <taxon>Dikarya</taxon>
        <taxon>Basidiomycota</taxon>
        <taxon>Pucciniomycotina</taxon>
        <taxon>Pucciniomycetes</taxon>
        <taxon>Pucciniales</taxon>
        <taxon>Pucciniaceae</taxon>
        <taxon>Puccinia</taxon>
    </lineage>
</organism>
<dbReference type="AlphaFoldDB" id="A0A5B0QYG4"/>
<protein>
    <submittedName>
        <fullName evidence="2">Uncharacterized protein</fullName>
    </submittedName>
</protein>
<evidence type="ECO:0000313" key="1">
    <source>
        <dbReference type="EMBL" id="KAA1086492.1"/>
    </source>
</evidence>
<evidence type="ECO:0000313" key="4">
    <source>
        <dbReference type="Proteomes" id="UP000325313"/>
    </source>
</evidence>
<dbReference type="EMBL" id="VDEP01000129">
    <property type="protein sequence ID" value="KAA1129772.1"/>
    <property type="molecule type" value="Genomic_DNA"/>
</dbReference>
<reference evidence="2 4" key="1">
    <citation type="submission" date="2019-05" db="EMBL/GenBank/DDBJ databases">
        <title>Emergence of the Ug99 lineage of the wheat stem rust pathogen through somatic hybridization.</title>
        <authorList>
            <person name="Li F."/>
            <person name="Upadhyaya N.M."/>
            <person name="Sperschneider J."/>
            <person name="Matny O."/>
            <person name="Nguyen-Phuc H."/>
            <person name="Mago R."/>
            <person name="Raley C."/>
            <person name="Miller M.E."/>
            <person name="Silverstein K.A.T."/>
            <person name="Henningsen E."/>
            <person name="Hirsch C.D."/>
            <person name="Visser B."/>
            <person name="Pretorius Z.A."/>
            <person name="Steffenson B.J."/>
            <person name="Schwessinger B."/>
            <person name="Dodds P.N."/>
            <person name="Figueroa M."/>
        </authorList>
    </citation>
    <scope>NUCLEOTIDE SEQUENCE [LARGE SCALE GENOMIC DNA]</scope>
    <source>
        <strain evidence="2 4">Ug99</strain>
    </source>
</reference>
<accession>A0A5B0QYG4</accession>
<dbReference type="EMBL" id="VDEP01000256">
    <property type="protein sequence ID" value="KAA1118318.1"/>
    <property type="molecule type" value="Genomic_DNA"/>
</dbReference>
<dbReference type="EMBL" id="VDEP01000410">
    <property type="protein sequence ID" value="KAA1086492.1"/>
    <property type="molecule type" value="Genomic_DNA"/>
</dbReference>
<dbReference type="Proteomes" id="UP000325313">
    <property type="component" value="Unassembled WGS sequence"/>
</dbReference>
<proteinExistence type="predicted"/>
<name>A0A5B0QYG4_PUCGR</name>
<gene>
    <name evidence="3" type="ORF">PGTUg99_000927</name>
    <name evidence="2" type="ORF">PGTUg99_004466</name>
    <name evidence="1" type="ORF">PGTUg99_025152</name>
</gene>